<evidence type="ECO:0000313" key="2">
    <source>
        <dbReference type="Proteomes" id="UP001445472"/>
    </source>
</evidence>
<dbReference type="RefSeq" id="WP_351976045.1">
    <property type="nucleotide sequence ID" value="NZ_JBEPBX010000008.1"/>
</dbReference>
<reference evidence="1 2" key="1">
    <citation type="submission" date="2024-06" db="EMBL/GenBank/DDBJ databases">
        <title>The Natural Products Discovery Center: Release of the First 8490 Sequenced Strains for Exploring Actinobacteria Biosynthetic Diversity.</title>
        <authorList>
            <person name="Kalkreuter E."/>
            <person name="Kautsar S.A."/>
            <person name="Yang D."/>
            <person name="Bader C.D."/>
            <person name="Teijaro C.N."/>
            <person name="Fluegel L."/>
            <person name="Davis C.M."/>
            <person name="Simpson J.R."/>
            <person name="Lauterbach L."/>
            <person name="Steele A.D."/>
            <person name="Gui C."/>
            <person name="Meng S."/>
            <person name="Li G."/>
            <person name="Viehrig K."/>
            <person name="Ye F."/>
            <person name="Su P."/>
            <person name="Kiefer A.F."/>
            <person name="Nichols A."/>
            <person name="Cepeda A.J."/>
            <person name="Yan W."/>
            <person name="Fan B."/>
            <person name="Jiang Y."/>
            <person name="Adhikari A."/>
            <person name="Zheng C.-J."/>
            <person name="Schuster L."/>
            <person name="Cowan T.M."/>
            <person name="Smanski M.J."/>
            <person name="Chevrette M.G."/>
            <person name="De Carvalho L.P.S."/>
            <person name="Shen B."/>
        </authorList>
    </citation>
    <scope>NUCLEOTIDE SEQUENCE [LARGE SCALE GENOMIC DNA]</scope>
    <source>
        <strain evidence="1 2">NPDC000837</strain>
    </source>
</reference>
<keyword evidence="2" id="KW-1185">Reference proteome</keyword>
<dbReference type="Proteomes" id="UP001445472">
    <property type="component" value="Unassembled WGS sequence"/>
</dbReference>
<comment type="caution">
    <text evidence="1">The sequence shown here is derived from an EMBL/GenBank/DDBJ whole genome shotgun (WGS) entry which is preliminary data.</text>
</comment>
<name>A0ABV1UTL2_9ACTN</name>
<proteinExistence type="predicted"/>
<gene>
    <name evidence="1" type="ORF">ABT276_12355</name>
</gene>
<accession>A0ABV1UTL2</accession>
<protein>
    <submittedName>
        <fullName evidence="1">Uncharacterized protein</fullName>
    </submittedName>
</protein>
<sequence length="75" mass="7764">MTLTASGGAATFQVLGERGELIGTFVRDKASTAGASHPLDRDAGRRPRGGWLQGPDLLLLAAANPRGMQGYAVGR</sequence>
<organism evidence="1 2">
    <name type="scientific">Streptomyces xantholiticus</name>
    <dbReference type="NCBI Taxonomy" id="68285"/>
    <lineage>
        <taxon>Bacteria</taxon>
        <taxon>Bacillati</taxon>
        <taxon>Actinomycetota</taxon>
        <taxon>Actinomycetes</taxon>
        <taxon>Kitasatosporales</taxon>
        <taxon>Streptomycetaceae</taxon>
        <taxon>Streptomyces</taxon>
    </lineage>
</organism>
<evidence type="ECO:0000313" key="1">
    <source>
        <dbReference type="EMBL" id="MER6614148.1"/>
    </source>
</evidence>
<dbReference type="EMBL" id="JBEPBX010000008">
    <property type="protein sequence ID" value="MER6614148.1"/>
    <property type="molecule type" value="Genomic_DNA"/>
</dbReference>